<protein>
    <submittedName>
        <fullName evidence="3">Helix-turn-helix transcriptional regulator</fullName>
    </submittedName>
</protein>
<evidence type="ECO:0000313" key="3">
    <source>
        <dbReference type="EMBL" id="MBD2845716.1"/>
    </source>
</evidence>
<dbReference type="InterPro" id="IPR001387">
    <property type="entry name" value="Cro/C1-type_HTH"/>
</dbReference>
<dbReference type="CDD" id="cd00093">
    <property type="entry name" value="HTH_XRE"/>
    <property type="match status" value="1"/>
</dbReference>
<sequence>MSFDYALIGKRIRKARESKGLTQEKLAEHLDVSNAYISKIERGRTPINLERLAELCVILDKNTEYILSGTNSRSDDFLRNEIIDMLEGCSPEKIKLIASIVRQIVDFKA</sequence>
<dbReference type="EMBL" id="JACXIZ010000017">
    <property type="protein sequence ID" value="MBD2845716.1"/>
    <property type="molecule type" value="Genomic_DNA"/>
</dbReference>
<keyword evidence="4" id="KW-1185">Reference proteome</keyword>
<dbReference type="SUPFAM" id="SSF47413">
    <property type="entry name" value="lambda repressor-like DNA-binding domains"/>
    <property type="match status" value="1"/>
</dbReference>
<dbReference type="InterPro" id="IPR010982">
    <property type="entry name" value="Lambda_DNA-bd_dom_sf"/>
</dbReference>
<name>A0A927GRX4_9BACL</name>
<reference evidence="3" key="1">
    <citation type="submission" date="2020-09" db="EMBL/GenBank/DDBJ databases">
        <title>A novel bacterium of genus Paenibacillus, isolated from South China Sea.</title>
        <authorList>
            <person name="Huang H."/>
            <person name="Mo K."/>
            <person name="Hu Y."/>
        </authorList>
    </citation>
    <scope>NUCLEOTIDE SEQUENCE</scope>
    <source>
        <strain evidence="3">IB182496</strain>
    </source>
</reference>
<evidence type="ECO:0000256" key="1">
    <source>
        <dbReference type="ARBA" id="ARBA00023125"/>
    </source>
</evidence>
<dbReference type="Pfam" id="PF01381">
    <property type="entry name" value="HTH_3"/>
    <property type="match status" value="1"/>
</dbReference>
<dbReference type="AlphaFoldDB" id="A0A927GRX4"/>
<evidence type="ECO:0000313" key="4">
    <source>
        <dbReference type="Proteomes" id="UP000621560"/>
    </source>
</evidence>
<dbReference type="PANTHER" id="PTHR46558:SF11">
    <property type="entry name" value="HTH-TYPE TRANSCRIPTIONAL REGULATOR XRE"/>
    <property type="match status" value="1"/>
</dbReference>
<dbReference type="SMART" id="SM00530">
    <property type="entry name" value="HTH_XRE"/>
    <property type="match status" value="1"/>
</dbReference>
<proteinExistence type="predicted"/>
<dbReference type="RefSeq" id="WP_190917557.1">
    <property type="nucleotide sequence ID" value="NZ_JACXIZ010000017.1"/>
</dbReference>
<feature type="domain" description="HTH cro/C1-type" evidence="2">
    <location>
        <begin position="12"/>
        <end position="66"/>
    </location>
</feature>
<organism evidence="3 4">
    <name type="scientific">Paenibacillus sabuli</name>
    <dbReference type="NCBI Taxonomy" id="2772509"/>
    <lineage>
        <taxon>Bacteria</taxon>
        <taxon>Bacillati</taxon>
        <taxon>Bacillota</taxon>
        <taxon>Bacilli</taxon>
        <taxon>Bacillales</taxon>
        <taxon>Paenibacillaceae</taxon>
        <taxon>Paenibacillus</taxon>
    </lineage>
</organism>
<keyword evidence="1" id="KW-0238">DNA-binding</keyword>
<accession>A0A927GRX4</accession>
<dbReference type="GO" id="GO:0003677">
    <property type="term" value="F:DNA binding"/>
    <property type="evidence" value="ECO:0007669"/>
    <property type="project" value="UniProtKB-KW"/>
</dbReference>
<dbReference type="Proteomes" id="UP000621560">
    <property type="component" value="Unassembled WGS sequence"/>
</dbReference>
<dbReference type="PROSITE" id="PS50943">
    <property type="entry name" value="HTH_CROC1"/>
    <property type="match status" value="1"/>
</dbReference>
<gene>
    <name evidence="3" type="ORF">IDH44_10990</name>
</gene>
<dbReference type="PANTHER" id="PTHR46558">
    <property type="entry name" value="TRACRIPTIONAL REGULATORY PROTEIN-RELATED-RELATED"/>
    <property type="match status" value="1"/>
</dbReference>
<dbReference type="Gene3D" id="1.10.260.40">
    <property type="entry name" value="lambda repressor-like DNA-binding domains"/>
    <property type="match status" value="1"/>
</dbReference>
<evidence type="ECO:0000259" key="2">
    <source>
        <dbReference type="PROSITE" id="PS50943"/>
    </source>
</evidence>
<comment type="caution">
    <text evidence="3">The sequence shown here is derived from an EMBL/GenBank/DDBJ whole genome shotgun (WGS) entry which is preliminary data.</text>
</comment>